<comment type="caution">
    <text evidence="2">The sequence shown here is derived from an EMBL/GenBank/DDBJ whole genome shotgun (WGS) entry which is preliminary data.</text>
</comment>
<feature type="region of interest" description="Disordered" evidence="1">
    <location>
        <begin position="197"/>
        <end position="239"/>
    </location>
</feature>
<name>A0A8B6BTB1_MYTGA</name>
<sequence length="431" mass="48541">MSAPMENIAGELKVEISENIPEELDLTSPNLNPLKALYSENVYLPHKNPTTFNNLAEYENVVIKGNITSNRGRGRGKKVPKATRTTTIKPHAETEGVNIQETDENTAKMLARRKKMNRNVLTRMSEIDEGPLTILKKAVEKQHRIKVWTRSAVTWRGYCKAYLIAFDKHFNLALMDVDETYRIPKVIRKPLLETKSKETERDIATQELSKTNSDEKLIQEQSKTKESGKTSLQLSEREGGVEALTVEQLRAAEGSEMLTHEQSGITEGSEMLTHEQSGIAEGSEMLTHEQSGIAEGDKALTKEQCHMSLKERLLTECTDSQDTDSGVVRLTKKLSINQTSAIKQSDKYRETEDIHQGQTSSTSEISSIEPNTTQQISEYNSKVKTTSSDSKYAMCSQEKDYTTEIEYITKHRHINQLFVRGDNVVSVVLLD</sequence>
<dbReference type="EMBL" id="UYJE01000610">
    <property type="protein sequence ID" value="VDH94602.1"/>
    <property type="molecule type" value="Genomic_DNA"/>
</dbReference>
<dbReference type="InterPro" id="IPR010920">
    <property type="entry name" value="LSM_dom_sf"/>
</dbReference>
<dbReference type="AlphaFoldDB" id="A0A8B6BTB1"/>
<proteinExistence type="predicted"/>
<dbReference type="GO" id="GO:0006398">
    <property type="term" value="P:mRNA 3'-end processing by stem-loop binding and cleavage"/>
    <property type="evidence" value="ECO:0007669"/>
    <property type="project" value="TreeGrafter"/>
</dbReference>
<dbReference type="PANTHER" id="PTHR21415:SF1">
    <property type="entry name" value="U7 SNRNA-ASSOCIATED SM-LIKE PROTEIN LSM11"/>
    <property type="match status" value="1"/>
</dbReference>
<accession>A0A8B6BTB1</accession>
<dbReference type="InterPro" id="IPR039267">
    <property type="entry name" value="Lsm11"/>
</dbReference>
<evidence type="ECO:0008006" key="4">
    <source>
        <dbReference type="Google" id="ProtNLM"/>
    </source>
</evidence>
<feature type="compositionally biased region" description="Low complexity" evidence="1">
    <location>
        <begin position="359"/>
        <end position="369"/>
    </location>
</feature>
<gene>
    <name evidence="2" type="ORF">MGAL_10B078377</name>
</gene>
<dbReference type="OrthoDB" id="10002367at2759"/>
<organism evidence="2 3">
    <name type="scientific">Mytilus galloprovincialis</name>
    <name type="common">Mediterranean mussel</name>
    <dbReference type="NCBI Taxonomy" id="29158"/>
    <lineage>
        <taxon>Eukaryota</taxon>
        <taxon>Metazoa</taxon>
        <taxon>Spiralia</taxon>
        <taxon>Lophotrochozoa</taxon>
        <taxon>Mollusca</taxon>
        <taxon>Bivalvia</taxon>
        <taxon>Autobranchia</taxon>
        <taxon>Pteriomorphia</taxon>
        <taxon>Mytilida</taxon>
        <taxon>Mytiloidea</taxon>
        <taxon>Mytilidae</taxon>
        <taxon>Mytilinae</taxon>
        <taxon>Mytilus</taxon>
    </lineage>
</organism>
<protein>
    <recommendedName>
        <fullName evidence="4">LSM domain-containing protein</fullName>
    </recommendedName>
</protein>
<dbReference type="GO" id="GO:0005683">
    <property type="term" value="C:U7 snRNP"/>
    <property type="evidence" value="ECO:0007669"/>
    <property type="project" value="TreeGrafter"/>
</dbReference>
<evidence type="ECO:0000313" key="3">
    <source>
        <dbReference type="Proteomes" id="UP000596742"/>
    </source>
</evidence>
<dbReference type="PANTHER" id="PTHR21415">
    <property type="entry name" value="U7 SNRNA-ASSOCIATED SM-LIKE PROTEIN LSM11"/>
    <property type="match status" value="1"/>
</dbReference>
<dbReference type="Proteomes" id="UP000596742">
    <property type="component" value="Unassembled WGS sequence"/>
</dbReference>
<dbReference type="SUPFAM" id="SSF50182">
    <property type="entry name" value="Sm-like ribonucleoproteins"/>
    <property type="match status" value="1"/>
</dbReference>
<keyword evidence="3" id="KW-1185">Reference proteome</keyword>
<feature type="compositionally biased region" description="Basic and acidic residues" evidence="1">
    <location>
        <begin position="346"/>
        <end position="355"/>
    </location>
</feature>
<evidence type="ECO:0000256" key="1">
    <source>
        <dbReference type="SAM" id="MobiDB-lite"/>
    </source>
</evidence>
<reference evidence="2" key="1">
    <citation type="submission" date="2018-11" db="EMBL/GenBank/DDBJ databases">
        <authorList>
            <person name="Alioto T."/>
            <person name="Alioto T."/>
        </authorList>
    </citation>
    <scope>NUCLEOTIDE SEQUENCE</scope>
</reference>
<evidence type="ECO:0000313" key="2">
    <source>
        <dbReference type="EMBL" id="VDH94602.1"/>
    </source>
</evidence>
<dbReference type="GO" id="GO:0071209">
    <property type="term" value="F:U7 snRNA binding"/>
    <property type="evidence" value="ECO:0007669"/>
    <property type="project" value="InterPro"/>
</dbReference>
<feature type="region of interest" description="Disordered" evidence="1">
    <location>
        <begin position="346"/>
        <end position="373"/>
    </location>
</feature>
<dbReference type="Gene3D" id="2.30.30.100">
    <property type="match status" value="1"/>
</dbReference>
<feature type="compositionally biased region" description="Basic and acidic residues" evidence="1">
    <location>
        <begin position="212"/>
        <end position="228"/>
    </location>
</feature>